<dbReference type="InterPro" id="IPR009242">
    <property type="entry name" value="DUF896"/>
</dbReference>
<dbReference type="Pfam" id="PF05979">
    <property type="entry name" value="DUF896"/>
    <property type="match status" value="1"/>
</dbReference>
<evidence type="ECO:0000313" key="3">
    <source>
        <dbReference type="EMBL" id="MCQ4925590.1"/>
    </source>
</evidence>
<dbReference type="Proteomes" id="UP001524478">
    <property type="component" value="Unassembled WGS sequence"/>
</dbReference>
<evidence type="ECO:0000256" key="1">
    <source>
        <dbReference type="ARBA" id="ARBA00022490"/>
    </source>
</evidence>
<keyword evidence="4" id="KW-1185">Reference proteome</keyword>
<comment type="subcellular location">
    <subcellularLocation>
        <location evidence="2">Cytoplasm</location>
    </subcellularLocation>
</comment>
<gene>
    <name evidence="3" type="ORF">NE686_21015</name>
</gene>
<protein>
    <recommendedName>
        <fullName evidence="2">UPF0291 protein NE686_21015</fullName>
    </recommendedName>
</protein>
<comment type="caution">
    <text evidence="3">The sequence shown here is derived from an EMBL/GenBank/DDBJ whole genome shotgun (WGS) entry which is preliminary data.</text>
</comment>
<evidence type="ECO:0000313" key="4">
    <source>
        <dbReference type="Proteomes" id="UP001524478"/>
    </source>
</evidence>
<dbReference type="EMBL" id="JANGAC010000025">
    <property type="protein sequence ID" value="MCQ4925590.1"/>
    <property type="molecule type" value="Genomic_DNA"/>
</dbReference>
<reference evidence="3 4" key="1">
    <citation type="submission" date="2022-06" db="EMBL/GenBank/DDBJ databases">
        <title>Isolation of gut microbiota from human fecal samples.</title>
        <authorList>
            <person name="Pamer E.G."/>
            <person name="Barat B."/>
            <person name="Waligurski E."/>
            <person name="Medina S."/>
            <person name="Paddock L."/>
            <person name="Mostad J."/>
        </authorList>
    </citation>
    <scope>NUCLEOTIDE SEQUENCE [LARGE SCALE GENOMIC DNA]</scope>
    <source>
        <strain evidence="3 4">DFI.7.95</strain>
    </source>
</reference>
<dbReference type="RefSeq" id="WP_216559396.1">
    <property type="nucleotide sequence ID" value="NZ_JAHLOH010000034.1"/>
</dbReference>
<accession>A0ABT1SH40</accession>
<proteinExistence type="inferred from homology"/>
<organism evidence="3 4">
    <name type="scientific">Tissierella carlieri</name>
    <dbReference type="NCBI Taxonomy" id="689904"/>
    <lineage>
        <taxon>Bacteria</taxon>
        <taxon>Bacillati</taxon>
        <taxon>Bacillota</taxon>
        <taxon>Tissierellia</taxon>
        <taxon>Tissierellales</taxon>
        <taxon>Tissierellaceae</taxon>
        <taxon>Tissierella</taxon>
    </lineage>
</organism>
<name>A0ABT1SH40_9FIRM</name>
<dbReference type="HAMAP" id="MF_01103">
    <property type="entry name" value="UPF0291"/>
    <property type="match status" value="1"/>
</dbReference>
<dbReference type="PANTHER" id="PTHR37300">
    <property type="entry name" value="UPF0291 PROTEIN CBO2609/CLC_2481"/>
    <property type="match status" value="1"/>
</dbReference>
<comment type="similarity">
    <text evidence="2">Belongs to the UPF0291 family.</text>
</comment>
<dbReference type="PANTHER" id="PTHR37300:SF2">
    <property type="entry name" value="UPF0291 PROTEIN BC_1827"/>
    <property type="match status" value="1"/>
</dbReference>
<keyword evidence="1 2" id="KW-0963">Cytoplasm</keyword>
<evidence type="ECO:0000256" key="2">
    <source>
        <dbReference type="HAMAP-Rule" id="MF_01103"/>
    </source>
</evidence>
<sequence>MKDLIKRINELAHKAKTIGLTESEKEEQQRLRQEYLAIFRGNMKNTLMHVKVLDEEGNDVTPEKLKEDQRKTKYIN</sequence>